<dbReference type="PANTHER" id="PTHR30042">
    <property type="entry name" value="POTASSIUM-TRANSPORTING ATPASE C CHAIN"/>
    <property type="match status" value="1"/>
</dbReference>
<comment type="subunit">
    <text evidence="11">The system is composed of three essential subunits: KdpA, KdpB and KdpC.</text>
</comment>
<name>A0A3B7M1H0_9GAMM</name>
<evidence type="ECO:0000256" key="4">
    <source>
        <dbReference type="ARBA" id="ARBA00022692"/>
    </source>
</evidence>
<evidence type="ECO:0000256" key="3">
    <source>
        <dbReference type="ARBA" id="ARBA00022538"/>
    </source>
</evidence>
<keyword evidence="10 11" id="KW-0472">Membrane</keyword>
<dbReference type="AlphaFoldDB" id="A0A3B7M1H0"/>
<keyword evidence="8 11" id="KW-1133">Transmembrane helix</keyword>
<keyword evidence="4 11" id="KW-0812">Transmembrane</keyword>
<evidence type="ECO:0000313" key="13">
    <source>
        <dbReference type="Proteomes" id="UP000263753"/>
    </source>
</evidence>
<evidence type="ECO:0000256" key="9">
    <source>
        <dbReference type="ARBA" id="ARBA00023065"/>
    </source>
</evidence>
<protein>
    <recommendedName>
        <fullName evidence="11">Potassium-transporting ATPase KdpC subunit</fullName>
    </recommendedName>
    <alternativeName>
        <fullName evidence="11">ATP phosphohydrolase [potassium-transporting] C chain</fullName>
    </alternativeName>
    <alternativeName>
        <fullName evidence="11">Potassium-binding and translocating subunit C</fullName>
    </alternativeName>
    <alternativeName>
        <fullName evidence="11">Potassium-translocating ATPase C chain</fullName>
    </alternativeName>
</protein>
<dbReference type="PANTHER" id="PTHR30042:SF2">
    <property type="entry name" value="POTASSIUM-TRANSPORTING ATPASE KDPC SUBUNIT"/>
    <property type="match status" value="1"/>
</dbReference>
<dbReference type="Proteomes" id="UP000263753">
    <property type="component" value="Chromosome"/>
</dbReference>
<keyword evidence="7 11" id="KW-0630">Potassium</keyword>
<keyword evidence="5 11" id="KW-0547">Nucleotide-binding</keyword>
<keyword evidence="2 11" id="KW-1003">Cell membrane</keyword>
<dbReference type="GO" id="GO:0005886">
    <property type="term" value="C:plasma membrane"/>
    <property type="evidence" value="ECO:0007669"/>
    <property type="project" value="UniProtKB-SubCell"/>
</dbReference>
<dbReference type="GO" id="GO:0005524">
    <property type="term" value="F:ATP binding"/>
    <property type="evidence" value="ECO:0007669"/>
    <property type="project" value="UniProtKB-UniRule"/>
</dbReference>
<dbReference type="Pfam" id="PF02669">
    <property type="entry name" value="KdpC"/>
    <property type="match status" value="1"/>
</dbReference>
<evidence type="ECO:0000256" key="8">
    <source>
        <dbReference type="ARBA" id="ARBA00022989"/>
    </source>
</evidence>
<gene>
    <name evidence="11 12" type="primary">kdpC</name>
    <name evidence="12" type="ORF">CDG60_07460</name>
</gene>
<dbReference type="PIRSF" id="PIRSF001296">
    <property type="entry name" value="K_ATPase_KdpC"/>
    <property type="match status" value="1"/>
</dbReference>
<dbReference type="KEGG" id="achi:CDG60_07460"/>
<dbReference type="InterPro" id="IPR003820">
    <property type="entry name" value="KdpC"/>
</dbReference>
<dbReference type="HAMAP" id="MF_00276">
    <property type="entry name" value="KdpC"/>
    <property type="match status" value="1"/>
</dbReference>
<keyword evidence="1 11" id="KW-0813">Transport</keyword>
<sequence>MNIQNVQTVETGALGTVVRASLGLTVISLGICGFLYSAVATGAGQLIFPHQANGSLIVQNEQIVGSELIAQPFQGMEYFHSRPSASAYDPMAAAGSNMARTNPELQKTIQQRVAEQATLNVVSPHQIPKDLVTASGSGLDPEISVQAAMIQAKRIAARRNVSEQDILTLIAQHTRYPTAGLLGTARINVLKLNLLLDQQYGKV</sequence>
<evidence type="ECO:0000256" key="10">
    <source>
        <dbReference type="ARBA" id="ARBA00023136"/>
    </source>
</evidence>
<keyword evidence="9 11" id="KW-0406">Ion transport</keyword>
<dbReference type="EMBL" id="CP032134">
    <property type="protein sequence ID" value="AXY56423.1"/>
    <property type="molecule type" value="Genomic_DNA"/>
</dbReference>
<evidence type="ECO:0000256" key="2">
    <source>
        <dbReference type="ARBA" id="ARBA00022475"/>
    </source>
</evidence>
<evidence type="ECO:0000256" key="11">
    <source>
        <dbReference type="HAMAP-Rule" id="MF_00276"/>
    </source>
</evidence>
<comment type="subcellular location">
    <subcellularLocation>
        <location evidence="11">Cell membrane</location>
        <topology evidence="11">Single-pass membrane protein</topology>
    </subcellularLocation>
</comment>
<dbReference type="RefSeq" id="WP_087511489.1">
    <property type="nucleotide sequence ID" value="NZ_CP032134.1"/>
</dbReference>
<proteinExistence type="inferred from homology"/>
<evidence type="ECO:0000256" key="1">
    <source>
        <dbReference type="ARBA" id="ARBA00022448"/>
    </source>
</evidence>
<accession>A0A3B7M1H0</accession>
<comment type="function">
    <text evidence="11">Part of the high-affinity ATP-driven potassium transport (or Kdp) system, which catalyzes the hydrolysis of ATP coupled with the electrogenic transport of potassium into the cytoplasm. This subunit acts as a catalytic chaperone that increases the ATP-binding affinity of the ATP-hydrolyzing subunit KdpB by the formation of a transient KdpB/KdpC/ATP ternary complex.</text>
</comment>
<dbReference type="NCBIfam" id="NF001454">
    <property type="entry name" value="PRK00315.1"/>
    <property type="match status" value="1"/>
</dbReference>
<evidence type="ECO:0000256" key="7">
    <source>
        <dbReference type="ARBA" id="ARBA00022958"/>
    </source>
</evidence>
<evidence type="ECO:0000313" key="12">
    <source>
        <dbReference type="EMBL" id="AXY56423.1"/>
    </source>
</evidence>
<evidence type="ECO:0000256" key="6">
    <source>
        <dbReference type="ARBA" id="ARBA00022840"/>
    </source>
</evidence>
<dbReference type="NCBIfam" id="TIGR00681">
    <property type="entry name" value="kdpC"/>
    <property type="match status" value="1"/>
</dbReference>
<comment type="similarity">
    <text evidence="11">Belongs to the KdpC family.</text>
</comment>
<reference evidence="13" key="1">
    <citation type="submission" date="2018-09" db="EMBL/GenBank/DDBJ databases">
        <title>The complete genome of Acinetobacter sp. strain WCHAc010005.</title>
        <authorList>
            <person name="Hu Y."/>
            <person name="Long H."/>
            <person name="Feng Y."/>
            <person name="Zong Z."/>
        </authorList>
    </citation>
    <scope>NUCLEOTIDE SEQUENCE [LARGE SCALE GENOMIC DNA]</scope>
    <source>
        <strain evidence="13">WCHAc010005</strain>
    </source>
</reference>
<organism evidence="12 13">
    <name type="scientific">Acinetobacter chinensis</name>
    <dbReference type="NCBI Taxonomy" id="2004650"/>
    <lineage>
        <taxon>Bacteria</taxon>
        <taxon>Pseudomonadati</taxon>
        <taxon>Pseudomonadota</taxon>
        <taxon>Gammaproteobacteria</taxon>
        <taxon>Moraxellales</taxon>
        <taxon>Moraxellaceae</taxon>
        <taxon>Acinetobacter</taxon>
    </lineage>
</organism>
<evidence type="ECO:0000256" key="5">
    <source>
        <dbReference type="ARBA" id="ARBA00022741"/>
    </source>
</evidence>
<keyword evidence="6 11" id="KW-0067">ATP-binding</keyword>
<keyword evidence="3 11" id="KW-0633">Potassium transport</keyword>
<dbReference type="GO" id="GO:0008556">
    <property type="term" value="F:P-type potassium transmembrane transporter activity"/>
    <property type="evidence" value="ECO:0007669"/>
    <property type="project" value="InterPro"/>
</dbReference>